<organism evidence="1 2">
    <name type="scientific">Phytophthora sojae (strain P6497)</name>
    <name type="common">Soybean stem and root rot agent</name>
    <name type="synonym">Phytophthora megasperma f. sp. glycines</name>
    <dbReference type="NCBI Taxonomy" id="1094619"/>
    <lineage>
        <taxon>Eukaryota</taxon>
        <taxon>Sar</taxon>
        <taxon>Stramenopiles</taxon>
        <taxon>Oomycota</taxon>
        <taxon>Peronosporomycetes</taxon>
        <taxon>Peronosporales</taxon>
        <taxon>Peronosporaceae</taxon>
        <taxon>Phytophthora</taxon>
    </lineage>
</organism>
<evidence type="ECO:0000313" key="2">
    <source>
        <dbReference type="Proteomes" id="UP000002640"/>
    </source>
</evidence>
<dbReference type="Proteomes" id="UP000002640">
    <property type="component" value="Unassembled WGS sequence"/>
</dbReference>
<dbReference type="GeneID" id="20649656"/>
<evidence type="ECO:0000313" key="1">
    <source>
        <dbReference type="EMBL" id="EGZ18101.1"/>
    </source>
</evidence>
<dbReference type="EMBL" id="JH159154">
    <property type="protein sequence ID" value="EGZ18101.1"/>
    <property type="molecule type" value="Genomic_DNA"/>
</dbReference>
<sequence length="156" mass="17386">MEISISERLGHITVREDYDVLEGSAYNARITSSDSNGVTTESNTISFTQWFDLGDPRFGGEPCAIVAADCVDEDELYPYRPSERVRKDISGAIVLTASRQRDSGELVVTMRRAGYLKLHCFQFPVSSLAQQELEAGIADWGAVMIKAMREILYARI</sequence>
<proteinExistence type="predicted"/>
<keyword evidence="2" id="KW-1185">Reference proteome</keyword>
<dbReference type="InParanoid" id="G4ZI52"/>
<dbReference type="OMA" id="KIHAPEF"/>
<name>G4ZI52_PHYSP</name>
<reference evidence="1 2" key="1">
    <citation type="journal article" date="2006" name="Science">
        <title>Phytophthora genome sequences uncover evolutionary origins and mechanisms of pathogenesis.</title>
        <authorList>
            <person name="Tyler B.M."/>
            <person name="Tripathy S."/>
            <person name="Zhang X."/>
            <person name="Dehal P."/>
            <person name="Jiang R.H."/>
            <person name="Aerts A."/>
            <person name="Arredondo F.D."/>
            <person name="Baxter L."/>
            <person name="Bensasson D."/>
            <person name="Beynon J.L."/>
            <person name="Chapman J."/>
            <person name="Damasceno C.M."/>
            <person name="Dorrance A.E."/>
            <person name="Dou D."/>
            <person name="Dickerman A.W."/>
            <person name="Dubchak I.L."/>
            <person name="Garbelotto M."/>
            <person name="Gijzen M."/>
            <person name="Gordon S.G."/>
            <person name="Govers F."/>
            <person name="Grunwald N.J."/>
            <person name="Huang W."/>
            <person name="Ivors K.L."/>
            <person name="Jones R.W."/>
            <person name="Kamoun S."/>
            <person name="Krampis K."/>
            <person name="Lamour K.H."/>
            <person name="Lee M.K."/>
            <person name="McDonald W.H."/>
            <person name="Medina M."/>
            <person name="Meijer H.J."/>
            <person name="Nordberg E.K."/>
            <person name="Maclean D.J."/>
            <person name="Ospina-Giraldo M.D."/>
            <person name="Morris P.F."/>
            <person name="Phuntumart V."/>
            <person name="Putnam N.H."/>
            <person name="Rash S."/>
            <person name="Rose J.K."/>
            <person name="Sakihama Y."/>
            <person name="Salamov A.A."/>
            <person name="Savidor A."/>
            <person name="Scheuring C.F."/>
            <person name="Smith B.M."/>
            <person name="Sobral B.W."/>
            <person name="Terry A."/>
            <person name="Torto-Alalibo T.A."/>
            <person name="Win J."/>
            <person name="Xu Z."/>
            <person name="Zhang H."/>
            <person name="Grigoriev I.V."/>
            <person name="Rokhsar D.S."/>
            <person name="Boore J.L."/>
        </authorList>
    </citation>
    <scope>NUCLEOTIDE SEQUENCE [LARGE SCALE GENOMIC DNA]</scope>
    <source>
        <strain evidence="1 2">P6497</strain>
    </source>
</reference>
<dbReference type="KEGG" id="psoj:PHYSODRAFT_354647"/>
<dbReference type="AlphaFoldDB" id="G4ZI52"/>
<gene>
    <name evidence="1" type="ORF">PHYSODRAFT_354647</name>
</gene>
<protein>
    <submittedName>
        <fullName evidence="1">Uncharacterized protein</fullName>
    </submittedName>
</protein>
<dbReference type="RefSeq" id="XP_009527159.1">
    <property type="nucleotide sequence ID" value="XM_009528864.1"/>
</dbReference>
<accession>G4ZI52</accession>